<feature type="domain" description="DUF1996" evidence="2">
    <location>
        <begin position="36"/>
        <end position="259"/>
    </location>
</feature>
<dbReference type="PANTHER" id="PTHR43662">
    <property type="match status" value="1"/>
</dbReference>
<feature type="signal peptide" evidence="1">
    <location>
        <begin position="1"/>
        <end position="21"/>
    </location>
</feature>
<reference evidence="3 4" key="1">
    <citation type="submission" date="2016-10" db="EMBL/GenBank/DDBJ databases">
        <title>Genome sequence of the ascomycete fungus Penicillium subrubescens.</title>
        <authorList>
            <person name="De Vries R.P."/>
            <person name="Peng M."/>
            <person name="Dilokpimol A."/>
            <person name="Hilden K."/>
            <person name="Makela M.R."/>
            <person name="Grigoriev I."/>
            <person name="Riley R."/>
            <person name="Granchi Z."/>
        </authorList>
    </citation>
    <scope>NUCLEOTIDE SEQUENCE [LARGE SCALE GENOMIC DNA]</scope>
    <source>
        <strain evidence="3 4">CBS 132785</strain>
    </source>
</reference>
<gene>
    <name evidence="3" type="ORF">PENSUB_5721</name>
</gene>
<comment type="caution">
    <text evidence="3">The sequence shown here is derived from an EMBL/GenBank/DDBJ whole genome shotgun (WGS) entry which is preliminary data.</text>
</comment>
<dbReference type="OrthoDB" id="74764at2759"/>
<evidence type="ECO:0000313" key="4">
    <source>
        <dbReference type="Proteomes" id="UP000186955"/>
    </source>
</evidence>
<dbReference type="Proteomes" id="UP000186955">
    <property type="component" value="Unassembled WGS sequence"/>
</dbReference>
<dbReference type="InterPro" id="IPR018535">
    <property type="entry name" value="DUF1996"/>
</dbReference>
<organism evidence="3 4">
    <name type="scientific">Penicillium subrubescens</name>
    <dbReference type="NCBI Taxonomy" id="1316194"/>
    <lineage>
        <taxon>Eukaryota</taxon>
        <taxon>Fungi</taxon>
        <taxon>Dikarya</taxon>
        <taxon>Ascomycota</taxon>
        <taxon>Pezizomycotina</taxon>
        <taxon>Eurotiomycetes</taxon>
        <taxon>Eurotiomycetidae</taxon>
        <taxon>Eurotiales</taxon>
        <taxon>Aspergillaceae</taxon>
        <taxon>Penicillium</taxon>
    </lineage>
</organism>
<keyword evidence="1" id="KW-0732">Signal</keyword>
<sequence>MHWHDFLPTLLAAVLVSPANGFRMPSSTILAYLRRDPVVSPGQVSGHVHAVGGASGFYSTLTTQGLTSSNCTTMVIQDDFSSYWTAPPTRQWPNGSFSALPLTGQLTYYQKRVPDAEIHMYPENFRVVAGDAMATSTTRSKDQTSFRCIVFDPPNIYGNLVTMTEGWNRLPTMDCTVITLAVTFPGCWDGENVDSANHRDHVSYNTGPYSSCPSTHPVQIPELTLEMTFATEGASWQDIYLSSGSASGYGIHADYVFGWKNGGALLSKAMADPTCLGQEDVMDKGDGGPICKTMFEHFDSDASLACGADGVVDIVHEEVGISRPVPSLPGCNLPHDDPGLPSTRPSCPSTSTPVIGAPSRLLSWWNTNPGQKPATFGVYDAASLPAPPGKKAGRAMTPNTGTMYLCTGQNWDGHKENWPWTKGVCKTLTGAFASGIGSAGPNAGYCNFYGEAHCKGNVMHSTTYPGLNNLQDFAGSSLRSFMCV</sequence>
<evidence type="ECO:0000259" key="2">
    <source>
        <dbReference type="Pfam" id="PF09362"/>
    </source>
</evidence>
<dbReference type="Pfam" id="PF09362">
    <property type="entry name" value="DUF1996"/>
    <property type="match status" value="1"/>
</dbReference>
<dbReference type="PANTHER" id="PTHR43662:SF3">
    <property type="entry name" value="DOMAIN PROTEIN, PUTATIVE (AFU_ORTHOLOGUE AFUA_6G11970)-RELATED"/>
    <property type="match status" value="1"/>
</dbReference>
<keyword evidence="4" id="KW-1185">Reference proteome</keyword>
<dbReference type="EMBL" id="MNBE01000569">
    <property type="protein sequence ID" value="OKP08354.1"/>
    <property type="molecule type" value="Genomic_DNA"/>
</dbReference>
<proteinExistence type="predicted"/>
<dbReference type="AlphaFoldDB" id="A0A1Q5U7A3"/>
<name>A0A1Q5U7A3_9EURO</name>
<feature type="chain" id="PRO_5012208751" description="DUF1996 domain-containing protein" evidence="1">
    <location>
        <begin position="22"/>
        <end position="484"/>
    </location>
</feature>
<dbReference type="STRING" id="1316194.A0A1Q5U7A3"/>
<evidence type="ECO:0000313" key="3">
    <source>
        <dbReference type="EMBL" id="OKP08354.1"/>
    </source>
</evidence>
<evidence type="ECO:0000256" key="1">
    <source>
        <dbReference type="SAM" id="SignalP"/>
    </source>
</evidence>
<protein>
    <recommendedName>
        <fullName evidence="2">DUF1996 domain-containing protein</fullName>
    </recommendedName>
</protein>
<accession>A0A1Q5U7A3</accession>